<keyword evidence="3" id="KW-1185">Reference proteome</keyword>
<comment type="caution">
    <text evidence="2">The sequence shown here is derived from an EMBL/GenBank/DDBJ whole genome shotgun (WGS) entry which is preliminary data.</text>
</comment>
<dbReference type="SUPFAM" id="SSF50346">
    <property type="entry name" value="PRC-barrel domain"/>
    <property type="match status" value="1"/>
</dbReference>
<dbReference type="RefSeq" id="WP_309793453.1">
    <property type="nucleotide sequence ID" value="NZ_JAVDPW010000003.1"/>
</dbReference>
<dbReference type="PANTHER" id="PTHR36505">
    <property type="entry name" value="BLR1072 PROTEIN"/>
    <property type="match status" value="1"/>
</dbReference>
<gene>
    <name evidence="2" type="ORF">E9232_001762</name>
</gene>
<dbReference type="EMBL" id="JAVDPW010000003">
    <property type="protein sequence ID" value="MDR6289247.1"/>
    <property type="molecule type" value="Genomic_DNA"/>
</dbReference>
<evidence type="ECO:0000313" key="2">
    <source>
        <dbReference type="EMBL" id="MDR6289247.1"/>
    </source>
</evidence>
<sequence length="131" mass="14394">MDHQDETVTLISSEKVAGTNVYNAAGESLGEVDDVMIDKESGRVAYAVMAFGGFLGIGEKYHPLPWSSLTYDTDRGGYVVNVSREQLEGAPAFADNAEPQWNREYEQRIHDHYGVTPYWGGGVLPPSGLIR</sequence>
<protein>
    <recommendedName>
        <fullName evidence="1">PRC-barrel domain-containing protein</fullName>
    </recommendedName>
</protein>
<dbReference type="InterPro" id="IPR011033">
    <property type="entry name" value="PRC_barrel-like_sf"/>
</dbReference>
<dbReference type="Pfam" id="PF05239">
    <property type="entry name" value="PRC"/>
    <property type="match status" value="1"/>
</dbReference>
<dbReference type="InterPro" id="IPR027275">
    <property type="entry name" value="PRC-brl_dom"/>
</dbReference>
<name>A0ABU1JKV7_9PROT</name>
<evidence type="ECO:0000313" key="3">
    <source>
        <dbReference type="Proteomes" id="UP001262410"/>
    </source>
</evidence>
<reference evidence="2 3" key="1">
    <citation type="submission" date="2023-07" db="EMBL/GenBank/DDBJ databases">
        <title>Sorghum-associated microbial communities from plants grown in Nebraska, USA.</title>
        <authorList>
            <person name="Schachtman D."/>
        </authorList>
    </citation>
    <scope>NUCLEOTIDE SEQUENCE [LARGE SCALE GENOMIC DNA]</scope>
    <source>
        <strain evidence="2 3">584</strain>
    </source>
</reference>
<dbReference type="Gene3D" id="2.30.30.240">
    <property type="entry name" value="PRC-barrel domain"/>
    <property type="match status" value="1"/>
</dbReference>
<organism evidence="2 3">
    <name type="scientific">Inquilinus ginsengisoli</name>
    <dbReference type="NCBI Taxonomy" id="363840"/>
    <lineage>
        <taxon>Bacteria</taxon>
        <taxon>Pseudomonadati</taxon>
        <taxon>Pseudomonadota</taxon>
        <taxon>Alphaproteobacteria</taxon>
        <taxon>Rhodospirillales</taxon>
        <taxon>Rhodospirillaceae</taxon>
        <taxon>Inquilinus</taxon>
    </lineage>
</organism>
<evidence type="ECO:0000259" key="1">
    <source>
        <dbReference type="Pfam" id="PF05239"/>
    </source>
</evidence>
<accession>A0ABU1JKV7</accession>
<dbReference type="Proteomes" id="UP001262410">
    <property type="component" value="Unassembled WGS sequence"/>
</dbReference>
<proteinExistence type="predicted"/>
<feature type="domain" description="PRC-barrel" evidence="1">
    <location>
        <begin position="14"/>
        <end position="87"/>
    </location>
</feature>
<dbReference type="PANTHER" id="PTHR36505:SF1">
    <property type="entry name" value="BLR1072 PROTEIN"/>
    <property type="match status" value="1"/>
</dbReference>